<gene>
    <name evidence="1" type="ORF">ELLFYP107_02621</name>
</gene>
<sequence length="225" mass="25741">MLNELSLFVDESGSEGKGSKYYLLTLVFHNQSNDILNNIAAYEQTLKDKSLPDVPFHASPLMNGNDEYEGFDMATRKKLLAAFASFVRRLPIAYTTFLYEKKLFDTNDALAARMRRDVVTFLFDHLERFQSFDIVKVYYDDGQKIVSQTLRSAVGYALAKDSVLFRSCDVTAYRLSQVADLLCTLELTAHKYENKESTPTDEKVFGGSIAFKNNYLKNARRKRMN</sequence>
<evidence type="ECO:0000313" key="1">
    <source>
        <dbReference type="EMBL" id="VYU23902.1"/>
    </source>
</evidence>
<protein>
    <recommendedName>
        <fullName evidence="2">DUF3800 domain-containing protein</fullName>
    </recommendedName>
</protein>
<dbReference type="EMBL" id="CACRTT010000022">
    <property type="protein sequence ID" value="VYU23902.1"/>
    <property type="molecule type" value="Genomic_DNA"/>
</dbReference>
<accession>A0A6N3D6I2</accession>
<name>A0A6N3D6I2_EGGLN</name>
<dbReference type="InterPro" id="IPR024524">
    <property type="entry name" value="DUF3800"/>
</dbReference>
<evidence type="ECO:0008006" key="2">
    <source>
        <dbReference type="Google" id="ProtNLM"/>
    </source>
</evidence>
<dbReference type="Pfam" id="PF12686">
    <property type="entry name" value="DUF3800"/>
    <property type="match status" value="1"/>
</dbReference>
<organism evidence="1">
    <name type="scientific">Eggerthella lenta</name>
    <name type="common">Eubacterium lentum</name>
    <dbReference type="NCBI Taxonomy" id="84112"/>
    <lineage>
        <taxon>Bacteria</taxon>
        <taxon>Bacillati</taxon>
        <taxon>Actinomycetota</taxon>
        <taxon>Coriobacteriia</taxon>
        <taxon>Eggerthellales</taxon>
        <taxon>Eggerthellaceae</taxon>
        <taxon>Eggerthella</taxon>
    </lineage>
</organism>
<dbReference type="AlphaFoldDB" id="A0A6N3D6I2"/>
<proteinExistence type="predicted"/>
<reference evidence="1" key="1">
    <citation type="submission" date="2019-11" db="EMBL/GenBank/DDBJ databases">
        <authorList>
            <person name="Feng L."/>
        </authorList>
    </citation>
    <scope>NUCLEOTIDE SEQUENCE</scope>
    <source>
        <strain evidence="1">ElentaLFYP107</strain>
    </source>
</reference>